<dbReference type="GO" id="GO:0005829">
    <property type="term" value="C:cytosol"/>
    <property type="evidence" value="ECO:0007669"/>
    <property type="project" value="TreeGrafter"/>
</dbReference>
<dbReference type="AlphaFoldDB" id="A0A1V5ZPU4"/>
<dbReference type="PANTHER" id="PTHR46969">
    <property type="entry name" value="BIFUNCTIONAL PROTEIN HLDE"/>
    <property type="match status" value="1"/>
</dbReference>
<dbReference type="Pfam" id="PF00294">
    <property type="entry name" value="PfkB"/>
    <property type="match status" value="1"/>
</dbReference>
<dbReference type="SUPFAM" id="SSF53613">
    <property type="entry name" value="Ribokinase-like"/>
    <property type="match status" value="1"/>
</dbReference>
<proteinExistence type="predicted"/>
<reference evidence="2" key="1">
    <citation type="submission" date="2017-02" db="EMBL/GenBank/DDBJ databases">
        <title>Delving into the versatile metabolic prowess of the omnipresent phylum Bacteroidetes.</title>
        <authorList>
            <person name="Nobu M.K."/>
            <person name="Mei R."/>
            <person name="Narihiro T."/>
            <person name="Kuroda K."/>
            <person name="Liu W.-T."/>
        </authorList>
    </citation>
    <scope>NUCLEOTIDE SEQUENCE</scope>
    <source>
        <strain evidence="2">ADurb.Bin160</strain>
    </source>
</reference>
<accession>A0A1V5ZPU4</accession>
<dbReference type="Proteomes" id="UP000485621">
    <property type="component" value="Unassembled WGS sequence"/>
</dbReference>
<dbReference type="EMBL" id="MWDB01000007">
    <property type="protein sequence ID" value="OQB41992.1"/>
    <property type="molecule type" value="Genomic_DNA"/>
</dbReference>
<name>A0A1V5ZPU4_9BACT</name>
<feature type="domain" description="Carbohydrate kinase PfkB" evidence="1">
    <location>
        <begin position="8"/>
        <end position="300"/>
    </location>
</feature>
<dbReference type="PANTHER" id="PTHR46969:SF1">
    <property type="entry name" value="BIFUNCTIONAL PROTEIN HLDE"/>
    <property type="match status" value="1"/>
</dbReference>
<gene>
    <name evidence="2" type="primary">hldE_1</name>
    <name evidence="2" type="ORF">BWY04_00478</name>
</gene>
<organism evidence="2">
    <name type="scientific">candidate division CPR1 bacterium ADurb.Bin160</name>
    <dbReference type="NCBI Taxonomy" id="1852826"/>
    <lineage>
        <taxon>Bacteria</taxon>
        <taxon>candidate division CPR1</taxon>
    </lineage>
</organism>
<dbReference type="InterPro" id="IPR029056">
    <property type="entry name" value="Ribokinase-like"/>
</dbReference>
<comment type="caution">
    <text evidence="2">The sequence shown here is derived from an EMBL/GenBank/DDBJ whole genome shotgun (WGS) entry which is preliminary data.</text>
</comment>
<evidence type="ECO:0000259" key="1">
    <source>
        <dbReference type="Pfam" id="PF00294"/>
    </source>
</evidence>
<protein>
    <submittedName>
        <fullName evidence="2">Bifunctional protein HldE</fullName>
    </submittedName>
</protein>
<dbReference type="GO" id="GO:0033785">
    <property type="term" value="F:heptose 7-phosphate kinase activity"/>
    <property type="evidence" value="ECO:0007669"/>
    <property type="project" value="TreeGrafter"/>
</dbReference>
<dbReference type="InterPro" id="IPR011611">
    <property type="entry name" value="PfkB_dom"/>
</dbReference>
<sequence length="315" mass="36369">MNKSENGILVIGDLMIDRYIYGSVNRVSQEAPVPILNFEKENIVFGGAGNVLFNLYNIGCFPFFLSVSGLEYRNFINEQIKKMTTDYFLLPDVLLKNEPCTTTVKNRYIGNGKQILRVDHEKIQDFDFLKYDTGKKIFNFFRDKEIKIIIVSDYGKGLITENFWTTVILPLKKKLNCKIVVDPVPKNWEIYNECFLIKPNEKEFDSIHEKYNILSSPENKFEYILRTEGPKGMTLFESNTIEQIYRYVPETKNVVDIIGAGDVVISALSYCLLKKMSLEESIFIANKCASLAISRQGTSFITKQEFECFLEKTEF</sequence>
<dbReference type="GO" id="GO:0033786">
    <property type="term" value="F:heptose-1-phosphate adenylyltransferase activity"/>
    <property type="evidence" value="ECO:0007669"/>
    <property type="project" value="TreeGrafter"/>
</dbReference>
<dbReference type="Gene3D" id="3.40.1190.20">
    <property type="match status" value="1"/>
</dbReference>
<evidence type="ECO:0000313" key="2">
    <source>
        <dbReference type="EMBL" id="OQB41992.1"/>
    </source>
</evidence>